<reference evidence="12 13" key="1">
    <citation type="journal article" date="2016" name="Nat. Commun.">
        <title>Thousands of microbial genomes shed light on interconnected biogeochemical processes in an aquifer system.</title>
        <authorList>
            <person name="Anantharaman K."/>
            <person name="Brown C.T."/>
            <person name="Hug L.A."/>
            <person name="Sharon I."/>
            <person name="Castelle C.J."/>
            <person name="Probst A.J."/>
            <person name="Thomas B.C."/>
            <person name="Singh A."/>
            <person name="Wilkins M.J."/>
            <person name="Karaoz U."/>
            <person name="Brodie E.L."/>
            <person name="Williams K.H."/>
            <person name="Hubbard S.S."/>
            <person name="Banfield J.F."/>
        </authorList>
    </citation>
    <scope>NUCLEOTIDE SEQUENCE [LARGE SCALE GENOMIC DNA]</scope>
</reference>
<dbReference type="Proteomes" id="UP000176967">
    <property type="component" value="Unassembled WGS sequence"/>
</dbReference>
<evidence type="ECO:0000256" key="10">
    <source>
        <dbReference type="RuleBase" id="RU004008"/>
    </source>
</evidence>
<evidence type="ECO:0000256" key="4">
    <source>
        <dbReference type="ARBA" id="ARBA00022980"/>
    </source>
</evidence>
<dbReference type="GO" id="GO:0006412">
    <property type="term" value="P:translation"/>
    <property type="evidence" value="ECO:0007669"/>
    <property type="project" value="UniProtKB-UniRule"/>
</dbReference>
<dbReference type="Gene3D" id="3.90.470.10">
    <property type="entry name" value="Ribosomal protein L22/L17"/>
    <property type="match status" value="1"/>
</dbReference>
<dbReference type="EMBL" id="MEVL01000038">
    <property type="protein sequence ID" value="OGC59604.1"/>
    <property type="molecule type" value="Genomic_DNA"/>
</dbReference>
<evidence type="ECO:0000256" key="6">
    <source>
        <dbReference type="ARBA" id="ARBA00035207"/>
    </source>
</evidence>
<keyword evidence="4 7" id="KW-0689">Ribosomal protein</keyword>
<gene>
    <name evidence="7" type="primary">rplV</name>
    <name evidence="12" type="ORF">A2890_00210</name>
</gene>
<keyword evidence="3 7" id="KW-0694">RNA-binding</keyword>
<evidence type="ECO:0000256" key="2">
    <source>
        <dbReference type="ARBA" id="ARBA00022730"/>
    </source>
</evidence>
<dbReference type="Pfam" id="PF00237">
    <property type="entry name" value="Ribosomal_L22"/>
    <property type="match status" value="1"/>
</dbReference>
<dbReference type="GO" id="GO:0015934">
    <property type="term" value="C:large ribosomal subunit"/>
    <property type="evidence" value="ECO:0007669"/>
    <property type="project" value="InterPro"/>
</dbReference>
<proteinExistence type="inferred from homology"/>
<comment type="function">
    <text evidence="7">The globular domain of the protein is located near the polypeptide exit tunnel on the outside of the subunit, while an extended beta-hairpin is found that lines the wall of the exit tunnel in the center of the 70S ribosome.</text>
</comment>
<accession>A0A1F4VQY2</accession>
<evidence type="ECO:0000256" key="8">
    <source>
        <dbReference type="RuleBase" id="RU004005"/>
    </source>
</evidence>
<evidence type="ECO:0000256" key="1">
    <source>
        <dbReference type="ARBA" id="ARBA00009451"/>
    </source>
</evidence>
<evidence type="ECO:0000313" key="12">
    <source>
        <dbReference type="EMBL" id="OGC59604.1"/>
    </source>
</evidence>
<dbReference type="InterPro" id="IPR036394">
    <property type="entry name" value="Ribosomal_uL22_sf"/>
</dbReference>
<protein>
    <recommendedName>
        <fullName evidence="6 7">Large ribosomal subunit protein uL22</fullName>
    </recommendedName>
</protein>
<keyword evidence="5 7" id="KW-0687">Ribonucleoprotein</keyword>
<dbReference type="PANTHER" id="PTHR13501">
    <property type="entry name" value="CHLOROPLAST 50S RIBOSOMAL PROTEIN L22-RELATED"/>
    <property type="match status" value="1"/>
</dbReference>
<comment type="caution">
    <text evidence="12">The sequence shown here is derived from an EMBL/GenBank/DDBJ whole genome shotgun (WGS) entry which is preliminary data.</text>
</comment>
<organism evidence="12 13">
    <name type="scientific">candidate division WWE3 bacterium RIFCSPLOWO2_01_FULL_53_14</name>
    <dbReference type="NCBI Taxonomy" id="1802628"/>
    <lineage>
        <taxon>Bacteria</taxon>
        <taxon>Katanobacteria</taxon>
    </lineage>
</organism>
<evidence type="ECO:0000256" key="3">
    <source>
        <dbReference type="ARBA" id="ARBA00022884"/>
    </source>
</evidence>
<dbReference type="PANTHER" id="PTHR13501:SF8">
    <property type="entry name" value="LARGE RIBOSOMAL SUBUNIT PROTEIN UL22M"/>
    <property type="match status" value="1"/>
</dbReference>
<feature type="compositionally biased region" description="Polar residues" evidence="11">
    <location>
        <begin position="142"/>
        <end position="153"/>
    </location>
</feature>
<dbReference type="SUPFAM" id="SSF54843">
    <property type="entry name" value="Ribosomal protein L22"/>
    <property type="match status" value="1"/>
</dbReference>
<dbReference type="AlphaFoldDB" id="A0A1F4VQY2"/>
<feature type="region of interest" description="Disordered" evidence="11">
    <location>
        <begin position="134"/>
        <end position="153"/>
    </location>
</feature>
<name>A0A1F4VQY2_UNCKA</name>
<keyword evidence="2 7" id="KW-0699">rRNA-binding</keyword>
<sequence length="153" mass="16753">MERTKIKDKKAEQPAPVVPAKTEAHAFGRYLKISPTKVRDFTDLIRGKRIAEAETILKFSGTRGGETVLGVLRSAAANAGPGLDKETWVVAESRADQGPIFRRRVDPKSRGSRGLITTPSTHLTIVLRKSNKNERMVDKQINKSATEGSSRGS</sequence>
<dbReference type="GO" id="GO:0003735">
    <property type="term" value="F:structural constituent of ribosome"/>
    <property type="evidence" value="ECO:0007669"/>
    <property type="project" value="InterPro"/>
</dbReference>
<dbReference type="STRING" id="1802628.A2890_00210"/>
<comment type="subunit">
    <text evidence="7 9">Part of the 50S ribosomal subunit.</text>
</comment>
<evidence type="ECO:0000256" key="9">
    <source>
        <dbReference type="RuleBase" id="RU004006"/>
    </source>
</evidence>
<dbReference type="InterPro" id="IPR005727">
    <property type="entry name" value="Ribosomal_uL22_bac/chlpt-type"/>
</dbReference>
<evidence type="ECO:0000256" key="5">
    <source>
        <dbReference type="ARBA" id="ARBA00023274"/>
    </source>
</evidence>
<comment type="function">
    <text evidence="7 10">This protein binds specifically to 23S rRNA; its binding is stimulated by other ribosomal proteins, e.g., L4, L17, and L20. It is important during the early stages of 50S assembly. It makes multiple contacts with different domains of the 23S rRNA in the assembled 50S subunit and ribosome.</text>
</comment>
<dbReference type="InterPro" id="IPR001063">
    <property type="entry name" value="Ribosomal_uL22"/>
</dbReference>
<comment type="similarity">
    <text evidence="1 7 8">Belongs to the universal ribosomal protein uL22 family.</text>
</comment>
<dbReference type="InterPro" id="IPR047867">
    <property type="entry name" value="Ribosomal_uL22_bac/org-type"/>
</dbReference>
<dbReference type="CDD" id="cd00336">
    <property type="entry name" value="Ribosomal_L22"/>
    <property type="match status" value="1"/>
</dbReference>
<dbReference type="GO" id="GO:0019843">
    <property type="term" value="F:rRNA binding"/>
    <property type="evidence" value="ECO:0007669"/>
    <property type="project" value="UniProtKB-UniRule"/>
</dbReference>
<dbReference type="HAMAP" id="MF_01331_B">
    <property type="entry name" value="Ribosomal_uL22_B"/>
    <property type="match status" value="1"/>
</dbReference>
<evidence type="ECO:0000313" key="13">
    <source>
        <dbReference type="Proteomes" id="UP000176967"/>
    </source>
</evidence>
<evidence type="ECO:0000256" key="11">
    <source>
        <dbReference type="SAM" id="MobiDB-lite"/>
    </source>
</evidence>
<evidence type="ECO:0000256" key="7">
    <source>
        <dbReference type="HAMAP-Rule" id="MF_01331"/>
    </source>
</evidence>